<dbReference type="OrthoDB" id="70840at2"/>
<comment type="caution">
    <text evidence="4">The sequence shown here is derived from an EMBL/GenBank/DDBJ whole genome shotgun (WGS) entry which is preliminary data.</text>
</comment>
<dbReference type="InterPro" id="IPR000182">
    <property type="entry name" value="GNAT_dom"/>
</dbReference>
<accession>A0A3A1TXM1</accession>
<keyword evidence="1 4" id="KW-0808">Transferase</keyword>
<dbReference type="Gene3D" id="3.40.630.30">
    <property type="match status" value="1"/>
</dbReference>
<dbReference type="SUPFAM" id="SSF55729">
    <property type="entry name" value="Acyl-CoA N-acyltransferases (Nat)"/>
    <property type="match status" value="1"/>
</dbReference>
<name>A0A3A1TXM1_9MICO</name>
<dbReference type="CDD" id="cd04301">
    <property type="entry name" value="NAT_SF"/>
    <property type="match status" value="1"/>
</dbReference>
<evidence type="ECO:0000259" key="3">
    <source>
        <dbReference type="PROSITE" id="PS51186"/>
    </source>
</evidence>
<dbReference type="EMBL" id="QXTG01000002">
    <property type="protein sequence ID" value="RIX28942.1"/>
    <property type="molecule type" value="Genomic_DNA"/>
</dbReference>
<protein>
    <submittedName>
        <fullName evidence="4">GNAT family N-acetyltransferase</fullName>
    </submittedName>
</protein>
<dbReference type="AlphaFoldDB" id="A0A3A1TXM1"/>
<dbReference type="InterPro" id="IPR050832">
    <property type="entry name" value="Bact_Acetyltransf"/>
</dbReference>
<organism evidence="4 5">
    <name type="scientific">Amnibacterium setariae</name>
    <dbReference type="NCBI Taxonomy" id="2306585"/>
    <lineage>
        <taxon>Bacteria</taxon>
        <taxon>Bacillati</taxon>
        <taxon>Actinomycetota</taxon>
        <taxon>Actinomycetes</taxon>
        <taxon>Micrococcales</taxon>
        <taxon>Microbacteriaceae</taxon>
        <taxon>Amnibacterium</taxon>
    </lineage>
</organism>
<dbReference type="GO" id="GO:0016747">
    <property type="term" value="F:acyltransferase activity, transferring groups other than amino-acyl groups"/>
    <property type="evidence" value="ECO:0007669"/>
    <property type="project" value="InterPro"/>
</dbReference>
<gene>
    <name evidence="4" type="ORF">D1781_12845</name>
</gene>
<evidence type="ECO:0000313" key="5">
    <source>
        <dbReference type="Proteomes" id="UP000265742"/>
    </source>
</evidence>
<dbReference type="PANTHER" id="PTHR43877:SF2">
    <property type="entry name" value="AMINOALKYLPHOSPHONATE N-ACETYLTRANSFERASE-RELATED"/>
    <property type="match status" value="1"/>
</dbReference>
<keyword evidence="2" id="KW-0012">Acyltransferase</keyword>
<sequence>MGDRYAHVGRSATPEEQAARARAFAIDPATMTSVRLAIDADGGVLGHAALRRLQHGPSVEWELKRLITVPAARGRGVGALLVRAIEADAAAAGATRVILQTGDRQPEAIGLYRRLGYRPVPAYAPYAGVIAEGLYFAKDLA</sequence>
<evidence type="ECO:0000256" key="2">
    <source>
        <dbReference type="ARBA" id="ARBA00023315"/>
    </source>
</evidence>
<dbReference type="InterPro" id="IPR016181">
    <property type="entry name" value="Acyl_CoA_acyltransferase"/>
</dbReference>
<proteinExistence type="predicted"/>
<evidence type="ECO:0000313" key="4">
    <source>
        <dbReference type="EMBL" id="RIX28942.1"/>
    </source>
</evidence>
<reference evidence="5" key="1">
    <citation type="submission" date="2018-09" db="EMBL/GenBank/DDBJ databases">
        <authorList>
            <person name="Kim I."/>
        </authorList>
    </citation>
    <scope>NUCLEOTIDE SEQUENCE [LARGE SCALE GENOMIC DNA]</scope>
    <source>
        <strain evidence="5">DD4a</strain>
    </source>
</reference>
<dbReference type="Proteomes" id="UP000265742">
    <property type="component" value="Unassembled WGS sequence"/>
</dbReference>
<dbReference type="PANTHER" id="PTHR43877">
    <property type="entry name" value="AMINOALKYLPHOSPHONATE N-ACETYLTRANSFERASE-RELATED-RELATED"/>
    <property type="match status" value="1"/>
</dbReference>
<keyword evidence="5" id="KW-1185">Reference proteome</keyword>
<dbReference type="Pfam" id="PF00583">
    <property type="entry name" value="Acetyltransf_1"/>
    <property type="match status" value="1"/>
</dbReference>
<dbReference type="PROSITE" id="PS51186">
    <property type="entry name" value="GNAT"/>
    <property type="match status" value="1"/>
</dbReference>
<feature type="domain" description="N-acetyltransferase" evidence="3">
    <location>
        <begin position="1"/>
        <end position="141"/>
    </location>
</feature>
<evidence type="ECO:0000256" key="1">
    <source>
        <dbReference type="ARBA" id="ARBA00022679"/>
    </source>
</evidence>